<evidence type="ECO:0000256" key="1">
    <source>
        <dbReference type="SAM" id="SignalP"/>
    </source>
</evidence>
<name>A0AAV7LTN0_PLEWA</name>
<evidence type="ECO:0000313" key="4">
    <source>
        <dbReference type="Proteomes" id="UP001066276"/>
    </source>
</evidence>
<dbReference type="AlphaFoldDB" id="A0AAV7LTN0"/>
<dbReference type="PROSITE" id="PS50835">
    <property type="entry name" value="IG_LIKE"/>
    <property type="match status" value="1"/>
</dbReference>
<dbReference type="InterPro" id="IPR007110">
    <property type="entry name" value="Ig-like_dom"/>
</dbReference>
<gene>
    <name evidence="3" type="ORF">NDU88_006801</name>
</gene>
<protein>
    <recommendedName>
        <fullName evidence="2">Ig-like domain-containing protein</fullName>
    </recommendedName>
</protein>
<accession>A0AAV7LTN0</accession>
<feature type="domain" description="Ig-like" evidence="2">
    <location>
        <begin position="21"/>
        <end position="105"/>
    </location>
</feature>
<dbReference type="SMART" id="SM00406">
    <property type="entry name" value="IGv"/>
    <property type="match status" value="1"/>
</dbReference>
<dbReference type="Gene3D" id="2.60.40.10">
    <property type="entry name" value="Immunoglobulins"/>
    <property type="match status" value="1"/>
</dbReference>
<evidence type="ECO:0000313" key="3">
    <source>
        <dbReference type="EMBL" id="KAJ1093709.1"/>
    </source>
</evidence>
<dbReference type="EMBL" id="JANPWB010000015">
    <property type="protein sequence ID" value="KAJ1093709.1"/>
    <property type="molecule type" value="Genomic_DNA"/>
</dbReference>
<dbReference type="InterPro" id="IPR013783">
    <property type="entry name" value="Ig-like_fold"/>
</dbReference>
<dbReference type="Proteomes" id="UP001066276">
    <property type="component" value="Chromosome 11"/>
</dbReference>
<feature type="chain" id="PRO_5043664237" description="Ig-like domain-containing protein" evidence="1">
    <location>
        <begin position="20"/>
        <end position="171"/>
    </location>
</feature>
<keyword evidence="4" id="KW-1185">Reference proteome</keyword>
<reference evidence="3" key="1">
    <citation type="journal article" date="2022" name="bioRxiv">
        <title>Sequencing and chromosome-scale assembly of the giantPleurodeles waltlgenome.</title>
        <authorList>
            <person name="Brown T."/>
            <person name="Elewa A."/>
            <person name="Iarovenko S."/>
            <person name="Subramanian E."/>
            <person name="Araus A.J."/>
            <person name="Petzold A."/>
            <person name="Susuki M."/>
            <person name="Suzuki K.-i.T."/>
            <person name="Hayashi T."/>
            <person name="Toyoda A."/>
            <person name="Oliveira C."/>
            <person name="Osipova E."/>
            <person name="Leigh N.D."/>
            <person name="Simon A."/>
            <person name="Yun M.H."/>
        </authorList>
    </citation>
    <scope>NUCLEOTIDE SEQUENCE</scope>
    <source>
        <strain evidence="3">20211129_DDA</strain>
        <tissue evidence="3">Liver</tissue>
    </source>
</reference>
<dbReference type="PANTHER" id="PTHR23267">
    <property type="entry name" value="IMMUNOGLOBULIN LIGHT CHAIN"/>
    <property type="match status" value="1"/>
</dbReference>
<dbReference type="SMART" id="SM00409">
    <property type="entry name" value="IG"/>
    <property type="match status" value="1"/>
</dbReference>
<dbReference type="InterPro" id="IPR013106">
    <property type="entry name" value="Ig_V-set"/>
</dbReference>
<proteinExistence type="predicted"/>
<dbReference type="Pfam" id="PF07686">
    <property type="entry name" value="V-set"/>
    <property type="match status" value="1"/>
</dbReference>
<feature type="signal peptide" evidence="1">
    <location>
        <begin position="1"/>
        <end position="19"/>
    </location>
</feature>
<dbReference type="InterPro" id="IPR036179">
    <property type="entry name" value="Ig-like_dom_sf"/>
</dbReference>
<sequence length="171" mass="18767">MSWARLLLALSALCACASSQPTLTQPSSQSVYPGGTPQLPCTISSNRNTIYWYQQREGSPPRFILYGTSSRGPGIPDRFTGSSSGNLEHLTITSVREEDDGVYYCAMWYGNTCTATRRCEELRQKPLASCISTWGAGGCTGHCLLHSFRKHPQARSLSPFTSGTCTSWTQR</sequence>
<dbReference type="SUPFAM" id="SSF48726">
    <property type="entry name" value="Immunoglobulin"/>
    <property type="match status" value="1"/>
</dbReference>
<dbReference type="InterPro" id="IPR050150">
    <property type="entry name" value="IgV_Light_Chain"/>
</dbReference>
<evidence type="ECO:0000259" key="2">
    <source>
        <dbReference type="PROSITE" id="PS50835"/>
    </source>
</evidence>
<dbReference type="InterPro" id="IPR003599">
    <property type="entry name" value="Ig_sub"/>
</dbReference>
<organism evidence="3 4">
    <name type="scientific">Pleurodeles waltl</name>
    <name type="common">Iberian ribbed newt</name>
    <dbReference type="NCBI Taxonomy" id="8319"/>
    <lineage>
        <taxon>Eukaryota</taxon>
        <taxon>Metazoa</taxon>
        <taxon>Chordata</taxon>
        <taxon>Craniata</taxon>
        <taxon>Vertebrata</taxon>
        <taxon>Euteleostomi</taxon>
        <taxon>Amphibia</taxon>
        <taxon>Batrachia</taxon>
        <taxon>Caudata</taxon>
        <taxon>Salamandroidea</taxon>
        <taxon>Salamandridae</taxon>
        <taxon>Pleurodelinae</taxon>
        <taxon>Pleurodeles</taxon>
    </lineage>
</organism>
<comment type="caution">
    <text evidence="3">The sequence shown here is derived from an EMBL/GenBank/DDBJ whole genome shotgun (WGS) entry which is preliminary data.</text>
</comment>
<dbReference type="PROSITE" id="PS51257">
    <property type="entry name" value="PROKAR_LIPOPROTEIN"/>
    <property type="match status" value="1"/>
</dbReference>
<keyword evidence="1" id="KW-0732">Signal</keyword>